<sequence length="514" mass="58669">MAEGKRRIAVVGAGMSGLLACKHLSEMGLDPTVFEHSNSVGGVWSQTIESTKLQTPKSLYQFSDFEWPDSVTETFPDHTQVLDYFRSYAARFDIERRIKFNSRVVSIDYVSSQSSQDEMSTWDSWCGGDGAGKWNVHVQSGSSSVEVLEMDFVILCIGRYSGLPNIPEFPINQGPEIFDGRVMHSMDYSAMDDAAAAELTKKKRVAVVGFQKSAVDIAAEIASRNGAENPCTLVFRTVHWTVPEVFMKHSVKSFNRFSELMFHKPRQGFFLWLLAVLLSPLLWIQSRAVEFYLKWKLPLKKYDMVPDHGFFNQIFSCMFTILPQHFYDRVADGSLVLKKSRSFSFCQKGLILNPDQTRIPADIVIFATGYKSTEKLKNIFGSSYFQQYITTSTSPFYSLVRETIHPRIPQLAILGYTDSASYLYTTETRSKWVAHLVAGKFKLPAVREMEEEAKEWENCWRAYSKEGYKSSCTSVSLPIFFHDLLCRDMGLNPRRKKGPLRELFEPYGPSDYRH</sequence>
<dbReference type="FunFam" id="3.50.50.60:FF:000403">
    <property type="entry name" value="Flavin-containing monooxygenase"/>
    <property type="match status" value="1"/>
</dbReference>
<evidence type="ECO:0000313" key="7">
    <source>
        <dbReference type="EMBL" id="CAI0434898.1"/>
    </source>
</evidence>
<dbReference type="GO" id="GO:0050660">
    <property type="term" value="F:flavin adenine dinucleotide binding"/>
    <property type="evidence" value="ECO:0007669"/>
    <property type="project" value="InterPro"/>
</dbReference>
<evidence type="ECO:0000256" key="6">
    <source>
        <dbReference type="RuleBase" id="RU361177"/>
    </source>
</evidence>
<dbReference type="PIRSF" id="PIRSF000332">
    <property type="entry name" value="FMO"/>
    <property type="match status" value="1"/>
</dbReference>
<dbReference type="InterPro" id="IPR036188">
    <property type="entry name" value="FAD/NAD-bd_sf"/>
</dbReference>
<dbReference type="PRINTS" id="PR00419">
    <property type="entry name" value="ADXRDTASE"/>
</dbReference>
<name>A0AAV0LLF7_9ROSI</name>
<evidence type="ECO:0000256" key="1">
    <source>
        <dbReference type="ARBA" id="ARBA00009183"/>
    </source>
</evidence>
<keyword evidence="4" id="KW-0521">NADP</keyword>
<accession>A0AAV0LLF7</accession>
<dbReference type="AlphaFoldDB" id="A0AAV0LLF7"/>
<evidence type="ECO:0000313" key="8">
    <source>
        <dbReference type="Proteomes" id="UP001154282"/>
    </source>
</evidence>
<dbReference type="Gene3D" id="3.50.50.60">
    <property type="entry name" value="FAD/NAD(P)-binding domain"/>
    <property type="match status" value="2"/>
</dbReference>
<dbReference type="InterPro" id="IPR050346">
    <property type="entry name" value="FMO-like"/>
</dbReference>
<keyword evidence="6" id="KW-0503">Monooxygenase</keyword>
<reference evidence="7" key="1">
    <citation type="submission" date="2022-08" db="EMBL/GenBank/DDBJ databases">
        <authorList>
            <person name="Gutierrez-Valencia J."/>
        </authorList>
    </citation>
    <scope>NUCLEOTIDE SEQUENCE</scope>
</reference>
<comment type="similarity">
    <text evidence="1 6">Belongs to the FMO family.</text>
</comment>
<gene>
    <name evidence="7" type="ORF">LITE_LOCUS24471</name>
</gene>
<dbReference type="Pfam" id="PF00743">
    <property type="entry name" value="FMO-like"/>
    <property type="match status" value="1"/>
</dbReference>
<evidence type="ECO:0000256" key="4">
    <source>
        <dbReference type="ARBA" id="ARBA00022857"/>
    </source>
</evidence>
<comment type="cofactor">
    <cofactor evidence="6">
        <name>FAD</name>
        <dbReference type="ChEBI" id="CHEBI:57692"/>
    </cofactor>
</comment>
<evidence type="ECO:0000256" key="5">
    <source>
        <dbReference type="ARBA" id="ARBA00023002"/>
    </source>
</evidence>
<evidence type="ECO:0000256" key="3">
    <source>
        <dbReference type="ARBA" id="ARBA00022827"/>
    </source>
</evidence>
<protein>
    <recommendedName>
        <fullName evidence="6">Flavin-containing monooxygenase</fullName>
        <ecNumber evidence="6">1.-.-.-</ecNumber>
    </recommendedName>
</protein>
<comment type="caution">
    <text evidence="7">The sequence shown here is derived from an EMBL/GenBank/DDBJ whole genome shotgun (WGS) entry which is preliminary data.</text>
</comment>
<dbReference type="InterPro" id="IPR000960">
    <property type="entry name" value="Flavin_mOase"/>
</dbReference>
<keyword evidence="3 6" id="KW-0274">FAD</keyword>
<proteinExistence type="inferred from homology"/>
<dbReference type="SUPFAM" id="SSF51905">
    <property type="entry name" value="FAD/NAD(P)-binding domain"/>
    <property type="match status" value="2"/>
</dbReference>
<dbReference type="PROSITE" id="PS51257">
    <property type="entry name" value="PROKAR_LIPOPROTEIN"/>
    <property type="match status" value="1"/>
</dbReference>
<dbReference type="GO" id="GO:0004499">
    <property type="term" value="F:N,N-dimethylaniline monooxygenase activity"/>
    <property type="evidence" value="ECO:0007669"/>
    <property type="project" value="InterPro"/>
</dbReference>
<evidence type="ECO:0000256" key="2">
    <source>
        <dbReference type="ARBA" id="ARBA00022630"/>
    </source>
</evidence>
<dbReference type="GO" id="GO:0050661">
    <property type="term" value="F:NADP binding"/>
    <property type="evidence" value="ECO:0007669"/>
    <property type="project" value="InterPro"/>
</dbReference>
<dbReference type="PANTHER" id="PTHR23023">
    <property type="entry name" value="DIMETHYLANILINE MONOOXYGENASE"/>
    <property type="match status" value="1"/>
</dbReference>
<dbReference type="EMBL" id="CAMGYJ010000006">
    <property type="protein sequence ID" value="CAI0434898.1"/>
    <property type="molecule type" value="Genomic_DNA"/>
</dbReference>
<organism evidence="7 8">
    <name type="scientific">Linum tenue</name>
    <dbReference type="NCBI Taxonomy" id="586396"/>
    <lineage>
        <taxon>Eukaryota</taxon>
        <taxon>Viridiplantae</taxon>
        <taxon>Streptophyta</taxon>
        <taxon>Embryophyta</taxon>
        <taxon>Tracheophyta</taxon>
        <taxon>Spermatophyta</taxon>
        <taxon>Magnoliopsida</taxon>
        <taxon>eudicotyledons</taxon>
        <taxon>Gunneridae</taxon>
        <taxon>Pentapetalae</taxon>
        <taxon>rosids</taxon>
        <taxon>fabids</taxon>
        <taxon>Malpighiales</taxon>
        <taxon>Linaceae</taxon>
        <taxon>Linum</taxon>
    </lineage>
</organism>
<keyword evidence="5 6" id="KW-0560">Oxidoreductase</keyword>
<dbReference type="EC" id="1.-.-.-" evidence="6"/>
<dbReference type="Proteomes" id="UP001154282">
    <property type="component" value="Unassembled WGS sequence"/>
</dbReference>
<keyword evidence="8" id="KW-1185">Reference proteome</keyword>
<dbReference type="InterPro" id="IPR020946">
    <property type="entry name" value="Flavin_mOase-like"/>
</dbReference>
<keyword evidence="2 6" id="KW-0285">Flavoprotein</keyword>